<evidence type="ECO:0000256" key="1">
    <source>
        <dbReference type="SAM" id="Coils"/>
    </source>
</evidence>
<dbReference type="Gene3D" id="1.10.287.1700">
    <property type="match status" value="1"/>
</dbReference>
<dbReference type="AlphaFoldDB" id="A0A7G6T5U8"/>
<name>A0A7G6T5U8_9HYPH</name>
<proteinExistence type="predicted"/>
<reference evidence="3" key="1">
    <citation type="journal article" date="2020" name="Mol. Plant Microbe">
        <title>Rhizobial microsymbionts of the narrowly endemic Oxytropis species growing in Kamchatka are characterized by significant genetic diversity and possess a set of genes that are associated with T3SS and T6SS secretion systems and can affect the development of symbiosis.</title>
        <authorList>
            <person name="Safronova V."/>
            <person name="Guro P."/>
            <person name="Sazanova A."/>
            <person name="Kuznetsova I."/>
            <person name="Belimov A."/>
            <person name="Yakubov V."/>
            <person name="Chirak E."/>
            <person name="Afonin A."/>
            <person name="Gogolev Y."/>
            <person name="Andronov E."/>
            <person name="Tikhonovich I."/>
        </authorList>
    </citation>
    <scope>NUCLEOTIDE SEQUENCE [LARGE SCALE GENOMIC DNA]</scope>
    <source>
        <strain evidence="3">583</strain>
        <plasmid evidence="3">p_1</plasmid>
    </source>
</reference>
<dbReference type="InterPro" id="IPR009929">
    <property type="entry name" value="T3SS_YscO"/>
</dbReference>
<keyword evidence="1" id="KW-0175">Coiled coil</keyword>
<accession>A0A7G6T5U8</accession>
<dbReference type="InterPro" id="IPR053716">
    <property type="entry name" value="Flag_assembly_chemotaxis_eff"/>
</dbReference>
<sequence>MDRLLELKKMRRRRAEDALRLRHTTLDNAVAVVGTALTDLRRWREDLPAREAALYDPLIGEAAALIDLDEVNAKMISLRQHEQLLQQHLEQARAQTDLARQAREEAYGTAREAGREVSKFESLVRALRSDATLEEERSADLESEDFAQRQTRLGREQDDNVSVNLHPMWSGHSLSEFTDRDCADPGKRFWSVLGCAILTDVERGHVEADTSETTSGGR</sequence>
<keyword evidence="2" id="KW-0614">Plasmid</keyword>
<gene>
    <name evidence="2" type="ORF">HB778_39345</name>
</gene>
<dbReference type="Proteomes" id="UP000515465">
    <property type="component" value="Plasmid p_1"/>
</dbReference>
<dbReference type="EMBL" id="CP050299">
    <property type="protein sequence ID" value="QND62130.1"/>
    <property type="molecule type" value="Genomic_DNA"/>
</dbReference>
<organism evidence="2 3">
    <name type="scientific">Mesorhizobium huakuii</name>
    <dbReference type="NCBI Taxonomy" id="28104"/>
    <lineage>
        <taxon>Bacteria</taxon>
        <taxon>Pseudomonadati</taxon>
        <taxon>Pseudomonadota</taxon>
        <taxon>Alphaproteobacteria</taxon>
        <taxon>Hyphomicrobiales</taxon>
        <taxon>Phyllobacteriaceae</taxon>
        <taxon>Mesorhizobium</taxon>
    </lineage>
</organism>
<evidence type="ECO:0000313" key="3">
    <source>
        <dbReference type="Proteomes" id="UP000515465"/>
    </source>
</evidence>
<protein>
    <submittedName>
        <fullName evidence="2">YscO family type III secretion system apparatus protein</fullName>
    </submittedName>
</protein>
<geneLocation type="plasmid" evidence="2 3">
    <name>p_1</name>
</geneLocation>
<feature type="coiled-coil region" evidence="1">
    <location>
        <begin position="78"/>
        <end position="144"/>
    </location>
</feature>
<dbReference type="RefSeq" id="WP_183465859.1">
    <property type="nucleotide sequence ID" value="NZ_CP050299.1"/>
</dbReference>
<dbReference type="Pfam" id="PF07321">
    <property type="entry name" value="YscO"/>
    <property type="match status" value="1"/>
</dbReference>
<evidence type="ECO:0000313" key="2">
    <source>
        <dbReference type="EMBL" id="QND62130.1"/>
    </source>
</evidence>